<name>X1IIW1_9ZZZZ</name>
<feature type="non-terminal residue" evidence="1">
    <location>
        <position position="1"/>
    </location>
</feature>
<gene>
    <name evidence="1" type="ORF">S03H2_50920</name>
</gene>
<dbReference type="EMBL" id="BARU01032277">
    <property type="protein sequence ID" value="GAH69195.1"/>
    <property type="molecule type" value="Genomic_DNA"/>
</dbReference>
<proteinExistence type="predicted"/>
<accession>X1IIW1</accession>
<reference evidence="1" key="1">
    <citation type="journal article" date="2014" name="Front. Microbiol.">
        <title>High frequency of phylogenetically diverse reductive dehalogenase-homologous genes in deep subseafloor sedimentary metagenomes.</title>
        <authorList>
            <person name="Kawai M."/>
            <person name="Futagami T."/>
            <person name="Toyoda A."/>
            <person name="Takaki Y."/>
            <person name="Nishi S."/>
            <person name="Hori S."/>
            <person name="Arai W."/>
            <person name="Tsubouchi T."/>
            <person name="Morono Y."/>
            <person name="Uchiyama I."/>
            <person name="Ito T."/>
            <person name="Fujiyama A."/>
            <person name="Inagaki F."/>
            <person name="Takami H."/>
        </authorList>
    </citation>
    <scope>NUCLEOTIDE SEQUENCE</scope>
    <source>
        <strain evidence="1">Expedition CK06-06</strain>
    </source>
</reference>
<evidence type="ECO:0000313" key="1">
    <source>
        <dbReference type="EMBL" id="GAH69195.1"/>
    </source>
</evidence>
<protein>
    <submittedName>
        <fullName evidence="1">Uncharacterized protein</fullName>
    </submittedName>
</protein>
<organism evidence="1">
    <name type="scientific">marine sediment metagenome</name>
    <dbReference type="NCBI Taxonomy" id="412755"/>
    <lineage>
        <taxon>unclassified sequences</taxon>
        <taxon>metagenomes</taxon>
        <taxon>ecological metagenomes</taxon>
    </lineage>
</organism>
<comment type="caution">
    <text evidence="1">The sequence shown here is derived from an EMBL/GenBank/DDBJ whole genome shotgun (WGS) entry which is preliminary data.</text>
</comment>
<dbReference type="AlphaFoldDB" id="X1IIW1"/>
<sequence length="215" mass="25253">VFLYLSIGFELLMKIMISLKNYKDNNSFPTEEELRGMGHDLDKLRKGVIKNYDKISGDIIEKYREIENDKKFISNHFMLIKIIKLIAQFAINGRYFELNFITKKEIFEKTNSGKRGINYSHAPIVKMNILVHNYVKKDHPSLADKMNFDDPNNPWVEANRLHIIPPLKKFIGALARQFSLGILGYEATKCRSINTIKRYAYLKDYKVEDKDWIIK</sequence>